<evidence type="ECO:0000313" key="1">
    <source>
        <dbReference type="EMBL" id="RAK65610.1"/>
    </source>
</evidence>
<accession>A0A328BDV3</accession>
<protein>
    <submittedName>
        <fullName evidence="1">Uncharacterized protein</fullName>
    </submittedName>
</protein>
<evidence type="ECO:0000313" key="2">
    <source>
        <dbReference type="Proteomes" id="UP000249524"/>
    </source>
</evidence>
<organism evidence="1 2">
    <name type="scientific">Phenylobacterium kunshanense</name>
    <dbReference type="NCBI Taxonomy" id="1445034"/>
    <lineage>
        <taxon>Bacteria</taxon>
        <taxon>Pseudomonadati</taxon>
        <taxon>Pseudomonadota</taxon>
        <taxon>Alphaproteobacteria</taxon>
        <taxon>Caulobacterales</taxon>
        <taxon>Caulobacteraceae</taxon>
        <taxon>Phenylobacterium</taxon>
    </lineage>
</organism>
<proteinExistence type="predicted"/>
<gene>
    <name evidence="1" type="ORF">DJ019_11675</name>
</gene>
<dbReference type="EMBL" id="QFYS01000004">
    <property type="protein sequence ID" value="RAK65610.1"/>
    <property type="molecule type" value="Genomic_DNA"/>
</dbReference>
<keyword evidence="2" id="KW-1185">Reference proteome</keyword>
<dbReference type="AlphaFoldDB" id="A0A328BDV3"/>
<reference evidence="1 2" key="1">
    <citation type="submission" date="2018-05" db="EMBL/GenBank/DDBJ databases">
        <authorList>
            <person name="Lanie J.A."/>
            <person name="Ng W.-L."/>
            <person name="Kazmierczak K.M."/>
            <person name="Andrzejewski T.M."/>
            <person name="Davidsen T.M."/>
            <person name="Wayne K.J."/>
            <person name="Tettelin H."/>
            <person name="Glass J.I."/>
            <person name="Rusch D."/>
            <person name="Podicherti R."/>
            <person name="Tsui H.-C.T."/>
            <person name="Winkler M.E."/>
        </authorList>
    </citation>
    <scope>NUCLEOTIDE SEQUENCE [LARGE SCALE GENOMIC DNA]</scope>
    <source>
        <strain evidence="1 2">BUT-10</strain>
    </source>
</reference>
<sequence>MDIRRRPLHIGPELSEACMVHLDDFIDDGDEGPDVAADFAALKGCLKALADAIASTNLAVINGAQGDVQAATQRVQASVGALKRFHDAMKILEAGTEDEPDAPEEE</sequence>
<comment type="caution">
    <text evidence="1">The sequence shown here is derived from an EMBL/GenBank/DDBJ whole genome shotgun (WGS) entry which is preliminary data.</text>
</comment>
<dbReference type="Proteomes" id="UP000249524">
    <property type="component" value="Unassembled WGS sequence"/>
</dbReference>
<name>A0A328BDV3_9CAUL</name>